<keyword evidence="3" id="KW-0732">Signal</keyword>
<dbReference type="SUPFAM" id="SSF55874">
    <property type="entry name" value="ATPase domain of HSP90 chaperone/DNA topoisomerase II/histidine kinase"/>
    <property type="match status" value="1"/>
</dbReference>
<feature type="domain" description="Signal transduction histidine kinase internal region" evidence="5">
    <location>
        <begin position="383"/>
        <end position="457"/>
    </location>
</feature>
<dbReference type="Pfam" id="PF02518">
    <property type="entry name" value="HATPase_c"/>
    <property type="match status" value="1"/>
</dbReference>
<keyword evidence="7" id="KW-1185">Reference proteome</keyword>
<accession>A0A5R9KIJ4</accession>
<dbReference type="GO" id="GO:0000155">
    <property type="term" value="F:phosphorelay sensor kinase activity"/>
    <property type="evidence" value="ECO:0007669"/>
    <property type="project" value="InterPro"/>
</dbReference>
<dbReference type="Gene3D" id="3.30.565.10">
    <property type="entry name" value="Histidine kinase-like ATPase, C-terminal domain"/>
    <property type="match status" value="1"/>
</dbReference>
<name>A0A5R9KIJ4_9BACT</name>
<evidence type="ECO:0000256" key="3">
    <source>
        <dbReference type="SAM" id="SignalP"/>
    </source>
</evidence>
<dbReference type="AlphaFoldDB" id="A0A5R9KIJ4"/>
<keyword evidence="2" id="KW-0812">Transmembrane</keyword>
<dbReference type="PANTHER" id="PTHR34220">
    <property type="entry name" value="SENSOR HISTIDINE KINASE YPDA"/>
    <property type="match status" value="1"/>
</dbReference>
<evidence type="ECO:0000313" key="7">
    <source>
        <dbReference type="Proteomes" id="UP000309788"/>
    </source>
</evidence>
<gene>
    <name evidence="6" type="ORF">FEM55_02520</name>
</gene>
<keyword evidence="2" id="KW-0472">Membrane</keyword>
<feature type="transmembrane region" description="Helical" evidence="2">
    <location>
        <begin position="341"/>
        <end position="361"/>
    </location>
</feature>
<dbReference type="PANTHER" id="PTHR34220:SF7">
    <property type="entry name" value="SENSOR HISTIDINE KINASE YPDA"/>
    <property type="match status" value="1"/>
</dbReference>
<evidence type="ECO:0000259" key="4">
    <source>
        <dbReference type="Pfam" id="PF02518"/>
    </source>
</evidence>
<dbReference type="Proteomes" id="UP000309788">
    <property type="component" value="Unassembled WGS sequence"/>
</dbReference>
<feature type="domain" description="Histidine kinase/HSP90-like ATPase" evidence="4">
    <location>
        <begin position="481"/>
        <end position="548"/>
    </location>
</feature>
<dbReference type="InterPro" id="IPR010559">
    <property type="entry name" value="Sig_transdc_His_kin_internal"/>
</dbReference>
<organism evidence="6 7">
    <name type="scientific">Dyadobacter sediminis</name>
    <dbReference type="NCBI Taxonomy" id="1493691"/>
    <lineage>
        <taxon>Bacteria</taxon>
        <taxon>Pseudomonadati</taxon>
        <taxon>Bacteroidota</taxon>
        <taxon>Cytophagia</taxon>
        <taxon>Cytophagales</taxon>
        <taxon>Spirosomataceae</taxon>
        <taxon>Dyadobacter</taxon>
    </lineage>
</organism>
<keyword evidence="2" id="KW-1133">Transmembrane helix</keyword>
<evidence type="ECO:0000256" key="1">
    <source>
        <dbReference type="SAM" id="MobiDB-lite"/>
    </source>
</evidence>
<comment type="caution">
    <text evidence="6">The sequence shown here is derived from an EMBL/GenBank/DDBJ whole genome shotgun (WGS) entry which is preliminary data.</text>
</comment>
<evidence type="ECO:0000256" key="2">
    <source>
        <dbReference type="SAM" id="Phobius"/>
    </source>
</evidence>
<protein>
    <submittedName>
        <fullName evidence="6">Uncharacterized protein</fullName>
    </submittedName>
</protein>
<dbReference type="InterPro" id="IPR036890">
    <property type="entry name" value="HATPase_C_sf"/>
</dbReference>
<dbReference type="Pfam" id="PF06580">
    <property type="entry name" value="His_kinase"/>
    <property type="match status" value="1"/>
</dbReference>
<reference evidence="6 7" key="1">
    <citation type="submission" date="2019-05" db="EMBL/GenBank/DDBJ databases">
        <authorList>
            <person name="Qu J.-H."/>
        </authorList>
    </citation>
    <scope>NUCLEOTIDE SEQUENCE [LARGE SCALE GENOMIC DNA]</scope>
    <source>
        <strain evidence="6 7">Z12</strain>
    </source>
</reference>
<dbReference type="InterPro" id="IPR003594">
    <property type="entry name" value="HATPase_dom"/>
</dbReference>
<evidence type="ECO:0000313" key="6">
    <source>
        <dbReference type="EMBL" id="TLU96041.1"/>
    </source>
</evidence>
<sequence length="588" mass="66593">MKKSITFLLLLMPFLAAGQDSSPVMVIKKIVNGRVCDSCLVTRAGNTNLNGNTSQVSFLTLNHENQFLYTDSLLTKNFTTVSLSRFFLSVAEFSLDFYTQLQQGLRPEKGLASNLINLQFRTELNGRLQNDWKEIVSLPADPDFYVGYARLGDLSEHADQPETMPLKNFHAGKFRLAVGDSLRVFVRNKLAGGESCYFSIKRVKSAPNHFDFVQFSSAKHFEEILNTEVNKKLTTYHAKNDSLEMEAGNSAFLRFSDDFQYQFFGQTIRNSGIEYAFSDHPDLWRDLGGKNLKFINEYSYIYIHNPKAGQTLKVFLRYKHQRESIHTVTIRVREAAGMAKWMDWTLSIAGLAVLFGTGYLLQKRRYKKQITALNRKKLEVENHLQLLSGQLNPHFLFNSLNAVQGLIRHGDPETASGYIHDVATFLRIIMDSSKKEFVSLQEEIQIEERYLMLEVKRKPFSYSIQNDCGQDLAEIDFPPLLLQPILENSIRHGFADSSSNSQLTIQVNCHKNDLILTVSDNGIGFDPQVNAGGHGLFLIRKRIALLNEKLTDMPITLQITSGQTIGQEVSGPQRGGSQTKITFSGWLN</sequence>
<dbReference type="OrthoDB" id="9792992at2"/>
<dbReference type="InterPro" id="IPR050640">
    <property type="entry name" value="Bact_2-comp_sensor_kinase"/>
</dbReference>
<dbReference type="GO" id="GO:0016020">
    <property type="term" value="C:membrane"/>
    <property type="evidence" value="ECO:0007669"/>
    <property type="project" value="InterPro"/>
</dbReference>
<proteinExistence type="predicted"/>
<feature type="chain" id="PRO_5024336291" evidence="3">
    <location>
        <begin position="19"/>
        <end position="588"/>
    </location>
</feature>
<feature type="signal peptide" evidence="3">
    <location>
        <begin position="1"/>
        <end position="18"/>
    </location>
</feature>
<feature type="region of interest" description="Disordered" evidence="1">
    <location>
        <begin position="566"/>
        <end position="588"/>
    </location>
</feature>
<evidence type="ECO:0000259" key="5">
    <source>
        <dbReference type="Pfam" id="PF06580"/>
    </source>
</evidence>
<dbReference type="EMBL" id="VCEI01000011">
    <property type="protein sequence ID" value="TLU96041.1"/>
    <property type="molecule type" value="Genomic_DNA"/>
</dbReference>
<feature type="compositionally biased region" description="Polar residues" evidence="1">
    <location>
        <begin position="575"/>
        <end position="588"/>
    </location>
</feature>